<evidence type="ECO:0000313" key="1">
    <source>
        <dbReference type="EMBL" id="MBX53490.1"/>
    </source>
</evidence>
<name>A0A2P2PFH3_RHIMU</name>
<organism evidence="1">
    <name type="scientific">Rhizophora mucronata</name>
    <name type="common">Asiatic mangrove</name>
    <dbReference type="NCBI Taxonomy" id="61149"/>
    <lineage>
        <taxon>Eukaryota</taxon>
        <taxon>Viridiplantae</taxon>
        <taxon>Streptophyta</taxon>
        <taxon>Embryophyta</taxon>
        <taxon>Tracheophyta</taxon>
        <taxon>Spermatophyta</taxon>
        <taxon>Magnoliopsida</taxon>
        <taxon>eudicotyledons</taxon>
        <taxon>Gunneridae</taxon>
        <taxon>Pentapetalae</taxon>
        <taxon>rosids</taxon>
        <taxon>fabids</taxon>
        <taxon>Malpighiales</taxon>
        <taxon>Rhizophoraceae</taxon>
        <taxon>Rhizophora</taxon>
    </lineage>
</organism>
<dbReference type="EMBL" id="GGEC01073006">
    <property type="protein sequence ID" value="MBX53490.1"/>
    <property type="molecule type" value="Transcribed_RNA"/>
</dbReference>
<reference evidence="1" key="1">
    <citation type="submission" date="2018-02" db="EMBL/GenBank/DDBJ databases">
        <title>Rhizophora mucronata_Transcriptome.</title>
        <authorList>
            <person name="Meera S.P."/>
            <person name="Sreeshan A."/>
            <person name="Augustine A."/>
        </authorList>
    </citation>
    <scope>NUCLEOTIDE SEQUENCE</scope>
    <source>
        <tissue evidence="1">Leaf</tissue>
    </source>
</reference>
<accession>A0A2P2PFH3</accession>
<proteinExistence type="predicted"/>
<sequence length="35" mass="3983">MALMMINSTIIASEIVIRISEMISIYQCIYMSLSL</sequence>
<dbReference type="AlphaFoldDB" id="A0A2P2PFH3"/>
<protein>
    <submittedName>
        <fullName evidence="1">Uncharacterized protein</fullName>
    </submittedName>
</protein>